<dbReference type="EMBL" id="QBKP01000014">
    <property type="protein sequence ID" value="PTX47104.1"/>
    <property type="molecule type" value="Genomic_DNA"/>
</dbReference>
<reference evidence="1 2" key="1">
    <citation type="submission" date="2018-04" db="EMBL/GenBank/DDBJ databases">
        <title>Genomic Encyclopedia of Archaeal and Bacterial Type Strains, Phase II (KMG-II): from individual species to whole genera.</title>
        <authorList>
            <person name="Goeker M."/>
        </authorList>
    </citation>
    <scope>NUCLEOTIDE SEQUENCE [LARGE SCALE GENOMIC DNA]</scope>
    <source>
        <strain evidence="1 2">DSM 21823</strain>
    </source>
</reference>
<dbReference type="AlphaFoldDB" id="A0A2T6ATF5"/>
<dbReference type="Proteomes" id="UP000244224">
    <property type="component" value="Unassembled WGS sequence"/>
</dbReference>
<dbReference type="Gene3D" id="3.40.30.10">
    <property type="entry name" value="Glutaredoxin"/>
    <property type="match status" value="1"/>
</dbReference>
<dbReference type="InterPro" id="IPR036249">
    <property type="entry name" value="Thioredoxin-like_sf"/>
</dbReference>
<dbReference type="OrthoDB" id="7362982at2"/>
<sequence>MTRFGLVAAVLLLCGWAVPAVAGLRLLMFEQPGCIYCARWTEEVGPEYPLTDEGRAAPLTRIDLHADLPEGVRITTAPLFTPTFVLLSDGVEVGRIEGYPGEDFFWPLLGGLIRQAEPPGG</sequence>
<protein>
    <recommendedName>
        <fullName evidence="3">Thioredoxin-like protein</fullName>
    </recommendedName>
</protein>
<organism evidence="1 2">
    <name type="scientific">Gemmobacter caeni</name>
    <dbReference type="NCBI Taxonomy" id="589035"/>
    <lineage>
        <taxon>Bacteria</taxon>
        <taxon>Pseudomonadati</taxon>
        <taxon>Pseudomonadota</taxon>
        <taxon>Alphaproteobacteria</taxon>
        <taxon>Rhodobacterales</taxon>
        <taxon>Paracoccaceae</taxon>
        <taxon>Gemmobacter</taxon>
    </lineage>
</organism>
<dbReference type="RefSeq" id="WP_108130089.1">
    <property type="nucleotide sequence ID" value="NZ_QBKP01000014.1"/>
</dbReference>
<accession>A0A2T6ATF5</accession>
<evidence type="ECO:0000313" key="2">
    <source>
        <dbReference type="Proteomes" id="UP000244224"/>
    </source>
</evidence>
<proteinExistence type="predicted"/>
<name>A0A2T6ATF5_9RHOB</name>
<gene>
    <name evidence="1" type="ORF">C8N34_114124</name>
</gene>
<keyword evidence="2" id="KW-1185">Reference proteome</keyword>
<evidence type="ECO:0000313" key="1">
    <source>
        <dbReference type="EMBL" id="PTX47104.1"/>
    </source>
</evidence>
<comment type="caution">
    <text evidence="1">The sequence shown here is derived from an EMBL/GenBank/DDBJ whole genome shotgun (WGS) entry which is preliminary data.</text>
</comment>
<dbReference type="SUPFAM" id="SSF52833">
    <property type="entry name" value="Thioredoxin-like"/>
    <property type="match status" value="1"/>
</dbReference>
<evidence type="ECO:0008006" key="3">
    <source>
        <dbReference type="Google" id="ProtNLM"/>
    </source>
</evidence>